<dbReference type="RefSeq" id="WP_091973632.1">
    <property type="nucleotide sequence ID" value="NZ_FODF01000001.1"/>
</dbReference>
<evidence type="ECO:0000313" key="3">
    <source>
        <dbReference type="Proteomes" id="UP000199512"/>
    </source>
</evidence>
<keyword evidence="1" id="KW-0812">Transmembrane</keyword>
<keyword evidence="1" id="KW-0472">Membrane</keyword>
<evidence type="ECO:0000256" key="1">
    <source>
        <dbReference type="SAM" id="Phobius"/>
    </source>
</evidence>
<name>A0A1H8EX05_9FIRM</name>
<evidence type="ECO:0008006" key="4">
    <source>
        <dbReference type="Google" id="ProtNLM"/>
    </source>
</evidence>
<feature type="transmembrane region" description="Helical" evidence="1">
    <location>
        <begin position="226"/>
        <end position="248"/>
    </location>
</feature>
<dbReference type="AlphaFoldDB" id="A0A1H8EX05"/>
<feature type="transmembrane region" description="Helical" evidence="1">
    <location>
        <begin position="268"/>
        <end position="288"/>
    </location>
</feature>
<feature type="transmembrane region" description="Helical" evidence="1">
    <location>
        <begin position="190"/>
        <end position="214"/>
    </location>
</feature>
<reference evidence="2 3" key="1">
    <citation type="submission" date="2016-10" db="EMBL/GenBank/DDBJ databases">
        <authorList>
            <person name="de Groot N.N."/>
        </authorList>
    </citation>
    <scope>NUCLEOTIDE SEQUENCE [LARGE SCALE GENOMIC DNA]</scope>
    <source>
        <strain evidence="2 3">Calf135</strain>
    </source>
</reference>
<accession>A0A1H8EX05</accession>
<protein>
    <recommendedName>
        <fullName evidence="4">ABC-2 family transporter protein</fullName>
    </recommendedName>
</protein>
<evidence type="ECO:0000313" key="2">
    <source>
        <dbReference type="EMBL" id="SEN23427.1"/>
    </source>
</evidence>
<gene>
    <name evidence="2" type="ORF">SAMN05216454_101261</name>
</gene>
<proteinExistence type="predicted"/>
<organism evidence="2 3">
    <name type="scientific">Peptostreptococcus russellii</name>
    <dbReference type="NCBI Taxonomy" id="215200"/>
    <lineage>
        <taxon>Bacteria</taxon>
        <taxon>Bacillati</taxon>
        <taxon>Bacillota</taxon>
        <taxon>Clostridia</taxon>
        <taxon>Peptostreptococcales</taxon>
        <taxon>Peptostreptococcaceae</taxon>
        <taxon>Peptostreptococcus</taxon>
    </lineage>
</organism>
<feature type="transmembrane region" description="Helical" evidence="1">
    <location>
        <begin position="85"/>
        <end position="109"/>
    </location>
</feature>
<dbReference type="Proteomes" id="UP000199512">
    <property type="component" value="Unassembled WGS sequence"/>
</dbReference>
<sequence>MNQLLSLYYYELKKNKTKFLIMTLFAILFFIISCFTIFFQNGYGMNVLEAKKVVEMSLRNTNITSNMSAEILENSIAGISFTEDFIFISAILKVIGAVLAVLMSFGVAIRSFKKKNKSYYIDSCLPVKIWKIKLSRILCGLSIYIYYLLSLSCALIIIDILQKILLGKYYTGAMGLFYPELIFIPTDPPIAVFITFMFVPVCIAGIQTIADIFFVQSSGKNIVKKIFSIAILVICGIGMIALIIYMQIYESFMLSTDLEVGNSLILNINPFYLGMFVFPVMFLILFIIDVKISKRKFRGGV</sequence>
<feature type="transmembrane region" description="Helical" evidence="1">
    <location>
        <begin position="137"/>
        <end position="158"/>
    </location>
</feature>
<dbReference type="OrthoDB" id="1753491at2"/>
<feature type="transmembrane region" description="Helical" evidence="1">
    <location>
        <begin position="20"/>
        <end position="39"/>
    </location>
</feature>
<dbReference type="EMBL" id="FODF01000001">
    <property type="protein sequence ID" value="SEN23427.1"/>
    <property type="molecule type" value="Genomic_DNA"/>
</dbReference>
<keyword evidence="3" id="KW-1185">Reference proteome</keyword>
<keyword evidence="1" id="KW-1133">Transmembrane helix</keyword>
<dbReference type="STRING" id="215200.SAMN05216454_101261"/>